<feature type="domain" description="Protein kinase" evidence="10">
    <location>
        <begin position="110"/>
        <end position="374"/>
    </location>
</feature>
<evidence type="ECO:0000256" key="3">
    <source>
        <dbReference type="ARBA" id="ARBA00022679"/>
    </source>
</evidence>
<accession>A0A5C6AMK2</accession>
<dbReference type="EC" id="2.7.11.1" evidence="1"/>
<keyword evidence="9" id="KW-0472">Membrane</keyword>
<feature type="region of interest" description="Disordered" evidence="8">
    <location>
        <begin position="378"/>
        <end position="404"/>
    </location>
</feature>
<dbReference type="OrthoDB" id="6111975at2"/>
<evidence type="ECO:0000256" key="6">
    <source>
        <dbReference type="ARBA" id="ARBA00022840"/>
    </source>
</evidence>
<feature type="region of interest" description="Disordered" evidence="8">
    <location>
        <begin position="679"/>
        <end position="700"/>
    </location>
</feature>
<dbReference type="FunFam" id="1.10.510.10:FF:000021">
    <property type="entry name" value="Serine/threonine protein kinase"/>
    <property type="match status" value="1"/>
</dbReference>
<evidence type="ECO:0000256" key="9">
    <source>
        <dbReference type="SAM" id="Phobius"/>
    </source>
</evidence>
<dbReference type="PROSITE" id="PS00107">
    <property type="entry name" value="PROTEIN_KINASE_ATP"/>
    <property type="match status" value="1"/>
</dbReference>
<evidence type="ECO:0000256" key="2">
    <source>
        <dbReference type="ARBA" id="ARBA00022527"/>
    </source>
</evidence>
<keyword evidence="3 11" id="KW-0808">Transferase</keyword>
<name>A0A5C6AMK2_9BACT</name>
<dbReference type="Pfam" id="PF00069">
    <property type="entry name" value="Pkinase"/>
    <property type="match status" value="1"/>
</dbReference>
<dbReference type="Proteomes" id="UP000320176">
    <property type="component" value="Unassembled WGS sequence"/>
</dbReference>
<proteinExistence type="predicted"/>
<dbReference type="RefSeq" id="WP_146521737.1">
    <property type="nucleotide sequence ID" value="NZ_CP151726.1"/>
</dbReference>
<evidence type="ECO:0000256" key="8">
    <source>
        <dbReference type="SAM" id="MobiDB-lite"/>
    </source>
</evidence>
<dbReference type="GO" id="GO:0005524">
    <property type="term" value="F:ATP binding"/>
    <property type="evidence" value="ECO:0007669"/>
    <property type="project" value="UniProtKB-UniRule"/>
</dbReference>
<keyword evidence="9" id="KW-1133">Transmembrane helix</keyword>
<evidence type="ECO:0000256" key="4">
    <source>
        <dbReference type="ARBA" id="ARBA00022741"/>
    </source>
</evidence>
<dbReference type="GO" id="GO:0004674">
    <property type="term" value="F:protein serine/threonine kinase activity"/>
    <property type="evidence" value="ECO:0007669"/>
    <property type="project" value="UniProtKB-KW"/>
</dbReference>
<evidence type="ECO:0000313" key="11">
    <source>
        <dbReference type="EMBL" id="TWU01293.1"/>
    </source>
</evidence>
<keyword evidence="6 7" id="KW-0067">ATP-binding</keyword>
<dbReference type="AlphaFoldDB" id="A0A5C6AMK2"/>
<dbReference type="Gene3D" id="3.30.200.20">
    <property type="entry name" value="Phosphorylase Kinase, domain 1"/>
    <property type="match status" value="1"/>
</dbReference>
<dbReference type="EMBL" id="SJPN01000005">
    <property type="protein sequence ID" value="TWU01293.1"/>
    <property type="molecule type" value="Genomic_DNA"/>
</dbReference>
<evidence type="ECO:0000256" key="1">
    <source>
        <dbReference type="ARBA" id="ARBA00012513"/>
    </source>
</evidence>
<organism evidence="11 12">
    <name type="scientific">Stieleria varia</name>
    <dbReference type="NCBI Taxonomy" id="2528005"/>
    <lineage>
        <taxon>Bacteria</taxon>
        <taxon>Pseudomonadati</taxon>
        <taxon>Planctomycetota</taxon>
        <taxon>Planctomycetia</taxon>
        <taxon>Pirellulales</taxon>
        <taxon>Pirellulaceae</taxon>
        <taxon>Stieleria</taxon>
    </lineage>
</organism>
<feature type="binding site" evidence="7">
    <location>
        <position position="139"/>
    </location>
    <ligand>
        <name>ATP</name>
        <dbReference type="ChEBI" id="CHEBI:30616"/>
    </ligand>
</feature>
<evidence type="ECO:0000256" key="7">
    <source>
        <dbReference type="PROSITE-ProRule" id="PRU10141"/>
    </source>
</evidence>
<feature type="transmembrane region" description="Helical" evidence="9">
    <location>
        <begin position="409"/>
        <end position="433"/>
    </location>
</feature>
<evidence type="ECO:0000259" key="10">
    <source>
        <dbReference type="PROSITE" id="PS50011"/>
    </source>
</evidence>
<dbReference type="InterPro" id="IPR017441">
    <property type="entry name" value="Protein_kinase_ATP_BS"/>
</dbReference>
<dbReference type="PROSITE" id="PS00108">
    <property type="entry name" value="PROTEIN_KINASE_ST"/>
    <property type="match status" value="1"/>
</dbReference>
<comment type="caution">
    <text evidence="11">The sequence shown here is derived from an EMBL/GenBank/DDBJ whole genome shotgun (WGS) entry which is preliminary data.</text>
</comment>
<keyword evidence="4 7" id="KW-0547">Nucleotide-binding</keyword>
<dbReference type="PANTHER" id="PTHR43289">
    <property type="entry name" value="MITOGEN-ACTIVATED PROTEIN KINASE KINASE KINASE 20-RELATED"/>
    <property type="match status" value="1"/>
</dbReference>
<feature type="compositionally biased region" description="Basic and acidic residues" evidence="8">
    <location>
        <begin position="473"/>
        <end position="485"/>
    </location>
</feature>
<dbReference type="PANTHER" id="PTHR43289:SF6">
    <property type="entry name" value="SERINE_THREONINE-PROTEIN KINASE NEKL-3"/>
    <property type="match status" value="1"/>
</dbReference>
<keyword evidence="5 11" id="KW-0418">Kinase</keyword>
<sequence length="758" mass="83634" precursor="true">MIARKHCDDTTLSRLLFDGLGDDEAAVTQHVEFCETCQSRLEALSTSGMTWDEVSEMLTGEYDVANDAIVGGVEADGIDAGDEQPSRMYLPDRFLQPSEHPDSLGRFARYEIMQLLGRGGMGIVMRGYDTSLNRHSAIKVLAPELACSAAARKRFSREAKSAAAVVHPHVVPIQTVDEHDGMPYLVMPVVEGQSVEVRVRESGPLTVIETVRIAAQVADGLSAAHEQGLVHRDIKPANVLLENGVERVQITDFGLARAIDDASMTRSGVIAGTPQYMSPEQAHGDPIDHRSDLFSLGSLIYFMLAGRSPFRAETTMGVLNRIVNDQPRSIRAVNADVPQWLDQIVTKLLAKSPNDRFQTAGEVAELLQRWHAHLQQPNAVPQPEWSDDARADQPATSADGEQRRPRSSFFIGLTAIGLATFGICTWAAITIYIESGKTIIVVEPDDTPDGTANVRQIPGVANDPAQGGPILSEHSESEHSHDEHAQAAATTVANKNQYLVWEADETVRLTDWFAKTLRIHTDSFTLSRVDDLLTETWRKYIDAEREHTDYSVTDDGHLKATIRPFPEIQLQLDNEFWVRLDELVDGRSRANLHALSTQRGDGNGDDAWPMTAGGRSKAFPSVLGWHKSNPPVVVEIWQKGQWFHYRVISRYGTSHDGESLPPELQHYWKLGNEALNATSDNTASTDSKLNPLSITRESSPTIESATVPLEQLEALTDAERESLLNWNWPSESDLSPAEISSAVQQLSQEIDAITESNE</sequence>
<feature type="region of interest" description="Disordered" evidence="8">
    <location>
        <begin position="461"/>
        <end position="487"/>
    </location>
</feature>
<dbReference type="SMART" id="SM00220">
    <property type="entry name" value="S_TKc"/>
    <property type="match status" value="1"/>
</dbReference>
<dbReference type="InterPro" id="IPR000719">
    <property type="entry name" value="Prot_kinase_dom"/>
</dbReference>
<reference evidence="11 12" key="1">
    <citation type="submission" date="2019-02" db="EMBL/GenBank/DDBJ databases">
        <title>Deep-cultivation of Planctomycetes and their phenomic and genomic characterization uncovers novel biology.</title>
        <authorList>
            <person name="Wiegand S."/>
            <person name="Jogler M."/>
            <person name="Boedeker C."/>
            <person name="Pinto D."/>
            <person name="Vollmers J."/>
            <person name="Rivas-Marin E."/>
            <person name="Kohn T."/>
            <person name="Peeters S.H."/>
            <person name="Heuer A."/>
            <person name="Rast P."/>
            <person name="Oberbeckmann S."/>
            <person name="Bunk B."/>
            <person name="Jeske O."/>
            <person name="Meyerdierks A."/>
            <person name="Storesund J.E."/>
            <person name="Kallscheuer N."/>
            <person name="Luecker S."/>
            <person name="Lage O.M."/>
            <person name="Pohl T."/>
            <person name="Merkel B.J."/>
            <person name="Hornburger P."/>
            <person name="Mueller R.-W."/>
            <person name="Bruemmer F."/>
            <person name="Labrenz M."/>
            <person name="Spormann A.M."/>
            <person name="Op Den Camp H."/>
            <person name="Overmann J."/>
            <person name="Amann R."/>
            <person name="Jetten M.S.M."/>
            <person name="Mascher T."/>
            <person name="Medema M.H."/>
            <person name="Devos D.P."/>
            <person name="Kaster A.-K."/>
            <person name="Ovreas L."/>
            <person name="Rohde M."/>
            <person name="Galperin M.Y."/>
            <person name="Jogler C."/>
        </authorList>
    </citation>
    <scope>NUCLEOTIDE SEQUENCE [LARGE SCALE GENOMIC DNA]</scope>
    <source>
        <strain evidence="11 12">Pla52n</strain>
    </source>
</reference>
<evidence type="ECO:0000313" key="12">
    <source>
        <dbReference type="Proteomes" id="UP000320176"/>
    </source>
</evidence>
<gene>
    <name evidence="11" type="primary">pknB_31</name>
    <name evidence="11" type="ORF">Pla52n_46670</name>
</gene>
<dbReference type="PROSITE" id="PS50011">
    <property type="entry name" value="PROTEIN_KINASE_DOM"/>
    <property type="match status" value="1"/>
</dbReference>
<dbReference type="CDD" id="cd14014">
    <property type="entry name" value="STKc_PknB_like"/>
    <property type="match status" value="1"/>
</dbReference>
<dbReference type="SUPFAM" id="SSF56112">
    <property type="entry name" value="Protein kinase-like (PK-like)"/>
    <property type="match status" value="1"/>
</dbReference>
<dbReference type="Gene3D" id="1.10.510.10">
    <property type="entry name" value="Transferase(Phosphotransferase) domain 1"/>
    <property type="match status" value="1"/>
</dbReference>
<protein>
    <recommendedName>
        <fullName evidence="1">non-specific serine/threonine protein kinase</fullName>
        <ecNumber evidence="1">2.7.11.1</ecNumber>
    </recommendedName>
</protein>
<dbReference type="InterPro" id="IPR008271">
    <property type="entry name" value="Ser/Thr_kinase_AS"/>
</dbReference>
<dbReference type="InterPro" id="IPR011009">
    <property type="entry name" value="Kinase-like_dom_sf"/>
</dbReference>
<keyword evidence="2" id="KW-0723">Serine/threonine-protein kinase</keyword>
<keyword evidence="12" id="KW-1185">Reference proteome</keyword>
<keyword evidence="9" id="KW-0812">Transmembrane</keyword>
<evidence type="ECO:0000256" key="5">
    <source>
        <dbReference type="ARBA" id="ARBA00022777"/>
    </source>
</evidence>